<feature type="domain" description="Rhodanese" evidence="1">
    <location>
        <begin position="236"/>
        <end position="264"/>
    </location>
</feature>
<organism evidence="2 3">
    <name type="scientific">Desulfatitalea alkaliphila</name>
    <dbReference type="NCBI Taxonomy" id="2929485"/>
    <lineage>
        <taxon>Bacteria</taxon>
        <taxon>Pseudomonadati</taxon>
        <taxon>Thermodesulfobacteriota</taxon>
        <taxon>Desulfobacteria</taxon>
        <taxon>Desulfobacterales</taxon>
        <taxon>Desulfosarcinaceae</taxon>
        <taxon>Desulfatitalea</taxon>
    </lineage>
</organism>
<evidence type="ECO:0000259" key="1">
    <source>
        <dbReference type="PROSITE" id="PS50206"/>
    </source>
</evidence>
<protein>
    <submittedName>
        <fullName evidence="2">Rhodanese-like domain-containing protein</fullName>
    </submittedName>
</protein>
<gene>
    <name evidence="2" type="ORF">MRX98_20985</name>
</gene>
<keyword evidence="3" id="KW-1185">Reference proteome</keyword>
<feature type="domain" description="Rhodanese" evidence="1">
    <location>
        <begin position="59"/>
        <end position="146"/>
    </location>
</feature>
<dbReference type="CDD" id="cd00158">
    <property type="entry name" value="RHOD"/>
    <property type="match status" value="1"/>
</dbReference>
<dbReference type="RefSeq" id="WP_246914820.1">
    <property type="nucleotide sequence ID" value="NZ_JALJRB010000042.1"/>
</dbReference>
<sequence length="293" mass="32661">MKHCRRNYATLWIVLILPVLLGWPQSQWADGHSLFPEPDAPAISPALAVSVPAAMDGLERNALQLIDVRSLEEFQRFRIAGSIHMPLHTIRTKPFLKSKPIVLVNEGFSIRHLADACETLNRQGFQATILAGGLLAWQAGGGPLVGDPFAMDRMIIVPPHMLAREMGSRHLLIIDAGGSGENRGAIHGTSVHPIPLIDNPQNLERITALWVKNRTDPFFRILISGRNGNETDLIHRQLTAAGIRQVYLLKNGWQAYEQYLNDQRLATRAKEDRQVTIGPCTACAPQKEFERKQ</sequence>
<dbReference type="Gene3D" id="3.40.250.10">
    <property type="entry name" value="Rhodanese-like domain"/>
    <property type="match status" value="1"/>
</dbReference>
<dbReference type="InterPro" id="IPR050229">
    <property type="entry name" value="GlpE_sulfurtransferase"/>
</dbReference>
<dbReference type="AlphaFoldDB" id="A0AA41R7I7"/>
<dbReference type="InterPro" id="IPR001763">
    <property type="entry name" value="Rhodanese-like_dom"/>
</dbReference>
<dbReference type="Pfam" id="PF00581">
    <property type="entry name" value="Rhodanese"/>
    <property type="match status" value="1"/>
</dbReference>
<dbReference type="PROSITE" id="PS50206">
    <property type="entry name" value="RHODANESE_3"/>
    <property type="match status" value="2"/>
</dbReference>
<proteinExistence type="predicted"/>
<reference evidence="2" key="1">
    <citation type="submission" date="2022-04" db="EMBL/GenBank/DDBJ databases">
        <title>Desulfatitalea alkaliphila sp. nov., a novel anaerobic sulfate-reducing bacterium isolated from terrestrial mud volcano, Taman Peninsula, Russia.</title>
        <authorList>
            <person name="Khomyakova M.A."/>
            <person name="Merkel A.Y."/>
            <person name="Slobodkin A.I."/>
        </authorList>
    </citation>
    <scope>NUCLEOTIDE SEQUENCE</scope>
    <source>
        <strain evidence="2">M08but</strain>
    </source>
</reference>
<accession>A0AA41R7I7</accession>
<dbReference type="InterPro" id="IPR036873">
    <property type="entry name" value="Rhodanese-like_dom_sf"/>
</dbReference>
<dbReference type="EMBL" id="JALJRB010000042">
    <property type="protein sequence ID" value="MCJ8503061.1"/>
    <property type="molecule type" value="Genomic_DNA"/>
</dbReference>
<name>A0AA41R7I7_9BACT</name>
<dbReference type="SUPFAM" id="SSF52821">
    <property type="entry name" value="Rhodanese/Cell cycle control phosphatase"/>
    <property type="match status" value="2"/>
</dbReference>
<dbReference type="Proteomes" id="UP001165427">
    <property type="component" value="Unassembled WGS sequence"/>
</dbReference>
<dbReference type="PANTHER" id="PTHR43031:SF7">
    <property type="entry name" value="NITRIC OXIDE REDUCTASE FLRD-NAD(+) REDUCTASE"/>
    <property type="match status" value="1"/>
</dbReference>
<evidence type="ECO:0000313" key="2">
    <source>
        <dbReference type="EMBL" id="MCJ8503061.1"/>
    </source>
</evidence>
<comment type="caution">
    <text evidence="2">The sequence shown here is derived from an EMBL/GenBank/DDBJ whole genome shotgun (WGS) entry which is preliminary data.</text>
</comment>
<evidence type="ECO:0000313" key="3">
    <source>
        <dbReference type="Proteomes" id="UP001165427"/>
    </source>
</evidence>
<dbReference type="PANTHER" id="PTHR43031">
    <property type="entry name" value="FAD-DEPENDENT OXIDOREDUCTASE"/>
    <property type="match status" value="1"/>
</dbReference>
<dbReference type="SMART" id="SM00450">
    <property type="entry name" value="RHOD"/>
    <property type="match status" value="2"/>
</dbReference>